<dbReference type="InterPro" id="IPR036236">
    <property type="entry name" value="Znf_C2H2_sf"/>
</dbReference>
<dbReference type="Pfam" id="PF00096">
    <property type="entry name" value="zf-C2H2"/>
    <property type="match status" value="2"/>
</dbReference>
<evidence type="ECO:0000313" key="8">
    <source>
        <dbReference type="Proteomes" id="UP001158576"/>
    </source>
</evidence>
<accession>A0ABN7SLG9</accession>
<dbReference type="InterPro" id="IPR013087">
    <property type="entry name" value="Znf_C2H2_type"/>
</dbReference>
<dbReference type="PROSITE" id="PS00028">
    <property type="entry name" value="ZINC_FINGER_C2H2_1"/>
    <property type="match status" value="2"/>
</dbReference>
<keyword evidence="8" id="KW-1185">Reference proteome</keyword>
<protein>
    <submittedName>
        <fullName evidence="7">Oidioi.mRNA.OKI2018_I69.XSR.g16802.t2.cds</fullName>
    </submittedName>
</protein>
<evidence type="ECO:0000256" key="2">
    <source>
        <dbReference type="ARBA" id="ARBA00022737"/>
    </source>
</evidence>
<dbReference type="SMART" id="SM00355">
    <property type="entry name" value="ZnF_C2H2"/>
    <property type="match status" value="4"/>
</dbReference>
<dbReference type="EMBL" id="OU015569">
    <property type="protein sequence ID" value="CAG5100015.1"/>
    <property type="molecule type" value="Genomic_DNA"/>
</dbReference>
<evidence type="ECO:0000256" key="1">
    <source>
        <dbReference type="ARBA" id="ARBA00022723"/>
    </source>
</evidence>
<sequence>MWVCVEERVGEISHFAKIRRRIVFDSIFALSQGRIPELAHRPIGDEVTYYDNCNVHRATFLCSSETRNFTPKDLIANLLNSEEDLRLFAASNGIGEPQTQTIVELTLEVFLFLLAKFERNNLSGENDADFDILHEDESRTASSATDFDLPVIETIETAVDEDQLGHKSPRNDEGLNTCTDDERDATELDSMEIPELEPAPLDDPSHEIANCHEQELDPDHSNIAHLNLADFIKIEPESEFIPLPVSLPPPEKSASPSKKSTNQKSRNSQNRKSSKPKKLKSRKNQNLSVQSSTSNSRLENSNSNSNSSNLGMLECNLVSSEILEDIRISTNSSLENHKFAKVPKLSEVELGERPFPCEHCAKSYKTKRLLDAHLRRVHQVCVLCSLRFESDKELQIHREISHKVRKYYCHLCLFWTNKESALENHVSKIHPRENQRKAEEFTCDHCKKVFSRKHQLKKHQNLNCDD</sequence>
<keyword evidence="2" id="KW-0677">Repeat</keyword>
<organism evidence="7 8">
    <name type="scientific">Oikopleura dioica</name>
    <name type="common">Tunicate</name>
    <dbReference type="NCBI Taxonomy" id="34765"/>
    <lineage>
        <taxon>Eukaryota</taxon>
        <taxon>Metazoa</taxon>
        <taxon>Chordata</taxon>
        <taxon>Tunicata</taxon>
        <taxon>Appendicularia</taxon>
        <taxon>Copelata</taxon>
        <taxon>Oikopleuridae</taxon>
        <taxon>Oikopleura</taxon>
    </lineage>
</organism>
<feature type="compositionally biased region" description="Basic and acidic residues" evidence="5">
    <location>
        <begin position="163"/>
        <end position="173"/>
    </location>
</feature>
<feature type="compositionally biased region" description="Basic residues" evidence="5">
    <location>
        <begin position="272"/>
        <end position="283"/>
    </location>
</feature>
<feature type="region of interest" description="Disordered" evidence="5">
    <location>
        <begin position="242"/>
        <end position="309"/>
    </location>
</feature>
<dbReference type="SUPFAM" id="SSF57667">
    <property type="entry name" value="beta-beta-alpha zinc fingers"/>
    <property type="match status" value="1"/>
</dbReference>
<proteinExistence type="predicted"/>
<feature type="region of interest" description="Disordered" evidence="5">
    <location>
        <begin position="160"/>
        <end position="180"/>
    </location>
</feature>
<dbReference type="Gene3D" id="3.30.160.60">
    <property type="entry name" value="Classic Zinc Finger"/>
    <property type="match status" value="2"/>
</dbReference>
<keyword evidence="3" id="KW-0863">Zinc-finger</keyword>
<evidence type="ECO:0000256" key="4">
    <source>
        <dbReference type="ARBA" id="ARBA00022833"/>
    </source>
</evidence>
<dbReference type="Proteomes" id="UP001158576">
    <property type="component" value="Chromosome XSR"/>
</dbReference>
<evidence type="ECO:0000256" key="3">
    <source>
        <dbReference type="ARBA" id="ARBA00022771"/>
    </source>
</evidence>
<name>A0ABN7SLG9_OIKDI</name>
<evidence type="ECO:0000256" key="5">
    <source>
        <dbReference type="SAM" id="MobiDB-lite"/>
    </source>
</evidence>
<evidence type="ECO:0000259" key="6">
    <source>
        <dbReference type="PROSITE" id="PS00028"/>
    </source>
</evidence>
<dbReference type="PANTHER" id="PTHR24408">
    <property type="entry name" value="ZINC FINGER PROTEIN"/>
    <property type="match status" value="1"/>
</dbReference>
<dbReference type="PANTHER" id="PTHR24408:SF58">
    <property type="entry name" value="TRANSCRIPTION FACTOR (TFIIIA), PUTATIVE (AFU_ORTHOLOGUE AFUA_1G05150)-RELATED"/>
    <property type="match status" value="1"/>
</dbReference>
<keyword evidence="4" id="KW-0862">Zinc</keyword>
<keyword evidence="1" id="KW-0479">Metal-binding</keyword>
<feature type="compositionally biased region" description="Low complexity" evidence="5">
    <location>
        <begin position="291"/>
        <end position="309"/>
    </location>
</feature>
<feature type="domain" description="C2H2-type" evidence="6">
    <location>
        <begin position="357"/>
        <end position="378"/>
    </location>
</feature>
<reference evidence="7 8" key="1">
    <citation type="submission" date="2021-04" db="EMBL/GenBank/DDBJ databases">
        <authorList>
            <person name="Bliznina A."/>
        </authorList>
    </citation>
    <scope>NUCLEOTIDE SEQUENCE [LARGE SCALE GENOMIC DNA]</scope>
</reference>
<feature type="domain" description="C2H2-type" evidence="6">
    <location>
        <begin position="381"/>
        <end position="402"/>
    </location>
</feature>
<feature type="compositionally biased region" description="Low complexity" evidence="5">
    <location>
        <begin position="252"/>
        <end position="271"/>
    </location>
</feature>
<evidence type="ECO:0000313" key="7">
    <source>
        <dbReference type="EMBL" id="CAG5100015.1"/>
    </source>
</evidence>
<gene>
    <name evidence="7" type="ORF">OKIOD_LOCUS8360</name>
</gene>